<dbReference type="Proteomes" id="UP000441208">
    <property type="component" value="Unassembled WGS sequence"/>
</dbReference>
<evidence type="ECO:0000313" key="1">
    <source>
        <dbReference type="EMBL" id="KAE9069228.1"/>
    </source>
</evidence>
<protein>
    <submittedName>
        <fullName evidence="1">Uncharacterized protein</fullName>
    </submittedName>
</protein>
<organism evidence="1 2">
    <name type="scientific">Phytophthora fragariae</name>
    <dbReference type="NCBI Taxonomy" id="53985"/>
    <lineage>
        <taxon>Eukaryota</taxon>
        <taxon>Sar</taxon>
        <taxon>Stramenopiles</taxon>
        <taxon>Oomycota</taxon>
        <taxon>Peronosporomycetes</taxon>
        <taxon>Peronosporales</taxon>
        <taxon>Peronosporaceae</taxon>
        <taxon>Phytophthora</taxon>
    </lineage>
</organism>
<dbReference type="EMBL" id="QXFZ01003414">
    <property type="protein sequence ID" value="KAE9069228.1"/>
    <property type="molecule type" value="Genomic_DNA"/>
</dbReference>
<dbReference type="AlphaFoldDB" id="A0A6A3Q5D6"/>
<evidence type="ECO:0000313" key="2">
    <source>
        <dbReference type="Proteomes" id="UP000441208"/>
    </source>
</evidence>
<proteinExistence type="predicted"/>
<accession>A0A6A3Q5D6</accession>
<reference evidence="1 2" key="1">
    <citation type="submission" date="2018-08" db="EMBL/GenBank/DDBJ databases">
        <title>Genomic investigation of the strawberry pathogen Phytophthora fragariae indicates pathogenicity is determined by transcriptional variation in three key races.</title>
        <authorList>
            <person name="Adams T.M."/>
            <person name="Armitage A.D."/>
            <person name="Sobczyk M.K."/>
            <person name="Bates H.J."/>
            <person name="Dunwell J.M."/>
            <person name="Nellist C.F."/>
            <person name="Harrison R.J."/>
        </authorList>
    </citation>
    <scope>NUCLEOTIDE SEQUENCE [LARGE SCALE GENOMIC DNA]</scope>
    <source>
        <strain evidence="1 2">NOV-71</strain>
    </source>
</reference>
<name>A0A6A3Q5D6_9STRA</name>
<sequence>MDVSGHVHAAATVAVGGLAAGGHGRQRALGDHVAGFAGDHTPAAVAVGVLAVGDMDGSGRPEPMSLPESMSTPLLLLLRSASSRSGLWTSEGTCEYCAAEAAWTNSTSRCAAASSSTRATFWPCPRESALLAGLSGSDTYSGLSANLRASDSGARSSALESGGATKVTGRPYDVGGSRGGAHAGGKLAVGEVLVVRGLLRTGEAVGVSGVSDVCTK</sequence>
<comment type="caution">
    <text evidence="1">The sequence shown here is derived from an EMBL/GenBank/DDBJ whole genome shotgun (WGS) entry which is preliminary data.</text>
</comment>
<gene>
    <name evidence="1" type="ORF">PF007_g27400</name>
</gene>